<dbReference type="CDD" id="cd17930">
    <property type="entry name" value="DEXHc_cas3"/>
    <property type="match status" value="1"/>
</dbReference>
<evidence type="ECO:0000313" key="13">
    <source>
        <dbReference type="EMBL" id="CEP27837.1"/>
    </source>
</evidence>
<dbReference type="NCBIfam" id="TIGR01596">
    <property type="entry name" value="cas3_HD"/>
    <property type="match status" value="1"/>
</dbReference>
<dbReference type="InterPro" id="IPR006474">
    <property type="entry name" value="Helicase_Cas3_CRISPR-ass_core"/>
</dbReference>
<dbReference type="GO" id="GO:0003723">
    <property type="term" value="F:RNA binding"/>
    <property type="evidence" value="ECO:0007669"/>
    <property type="project" value="TreeGrafter"/>
</dbReference>
<keyword evidence="6" id="KW-0378">Hydrolase</keyword>
<evidence type="ECO:0000256" key="6">
    <source>
        <dbReference type="ARBA" id="ARBA00022801"/>
    </source>
</evidence>
<evidence type="ECO:0000256" key="5">
    <source>
        <dbReference type="ARBA" id="ARBA00022741"/>
    </source>
</evidence>
<dbReference type="InterPro" id="IPR050547">
    <property type="entry name" value="DEAD_box_RNA_helicases"/>
</dbReference>
<feature type="region of interest" description="Disordered" evidence="10">
    <location>
        <begin position="946"/>
        <end position="965"/>
    </location>
</feature>
<reference evidence="13" key="1">
    <citation type="submission" date="2014-08" db="EMBL/GenBank/DDBJ databases">
        <authorList>
            <person name="Falentin Helene"/>
        </authorList>
    </citation>
    <scope>NUCLEOTIDE SEQUENCE</scope>
</reference>
<dbReference type="InterPro" id="IPR041372">
    <property type="entry name" value="Cas3_C"/>
</dbReference>
<dbReference type="InterPro" id="IPR001650">
    <property type="entry name" value="Helicase_C-like"/>
</dbReference>
<comment type="similarity">
    <text evidence="1">In the N-terminal section; belongs to the CRISPR-associated nuclease Cas3-HD family.</text>
</comment>
<dbReference type="GO" id="GO:0004518">
    <property type="term" value="F:nuclease activity"/>
    <property type="evidence" value="ECO:0007669"/>
    <property type="project" value="UniProtKB-KW"/>
</dbReference>
<dbReference type="EMBL" id="LM676445">
    <property type="protein sequence ID" value="CEP27837.1"/>
    <property type="molecule type" value="Genomic_DNA"/>
</dbReference>
<evidence type="ECO:0000256" key="8">
    <source>
        <dbReference type="ARBA" id="ARBA00022840"/>
    </source>
</evidence>
<sequence length="965" mass="105120">MEMLSQLDAINWSPAATSVWGKTNAFEIRARRARGEADDLPAEWLPLVQHLQDTAGVAAHLFDRLPRLIKQDITDSFGHGEESARAFVSLIAGIHDLGKVSAGFTRMAVADGSDMPDLITRMESQGFRFPSRLDHVWHHTLVGQVAVRAMLKQLTSDRAVHADAFASLIGAHHGTNPSKDALKACETDLRIIESGCPVWGEVRSEIFTKMARAVGAETWLSQWVTSWQLSTALPLIEGLIIQADWIASDTWLFPLGEPEPTSVRVEHGVRRLDLPPAWVPTGLPGDDFANLGERFQALEGLHPNALQSAALHAAKTAHEAPLMIIEAPMGGGKTEAALLAAEVLDARFGCGGIFFGLPTMATANPMFTRVAEWLAAVPVASASALVLSHSKAGLNDDFQQLQQETYGAGRRGAVVRVDSWFLQSKRGILANTVVGTIDQSLFMALQAKHVVLRHLGLAGKVVIIDEVHAADSYMRVYLTRVLRWLGAYGTPVILLSATLPPATRQELVDAYVRGRTRKQRQHLVSAPVAAYPLITLASSDVTWVSIDQPSAQTTVQIHQLENAESDGIIRLLDEKLIDGGIAGVIVNTVQRAQDIYEELADAFGPDQVRLLHSRFLAPERARKERELVELLGRDGRARPDKLIVVGTQVLEQSLDIDFDVLVTDLAPIDLVLQRMGRLHRHSRHRPPRLAEATCYVTGASTWNGETPPDFLSGSKAIYGSAALLRASFVLGKLDAGRITLPSDIPHLVAQGYADTIDVPDGWVPEFEMAEEQRVKDTAQTQEKAEDFLLKTPGRSSTLTGFTPQQAQDPEKRDDGVQGRAVVRDSEDSLEVIVLLHGADGLIRIPHPHGEGTVVPSPLTDSAVDRDIARQVAASTVVLPRVLSGGWVIDRVIDELENLSEGLGNMVAGWQRSYWLKGQLVLFLDDTLNARLAGMSVHYDYEKGLQVTKDDPSASGTSATPEGDAQ</sequence>
<dbReference type="PROSITE" id="PS51192">
    <property type="entry name" value="HELICASE_ATP_BIND_1"/>
    <property type="match status" value="1"/>
</dbReference>
<comment type="similarity">
    <text evidence="2">In the central section; belongs to the CRISPR-associated helicase Cas3 family.</text>
</comment>
<dbReference type="GO" id="GO:0016787">
    <property type="term" value="F:hydrolase activity"/>
    <property type="evidence" value="ECO:0007669"/>
    <property type="project" value="UniProtKB-KW"/>
</dbReference>
<dbReference type="GO" id="GO:0005524">
    <property type="term" value="F:ATP binding"/>
    <property type="evidence" value="ECO:0007669"/>
    <property type="project" value="UniProtKB-KW"/>
</dbReference>
<dbReference type="Gene3D" id="1.10.3210.30">
    <property type="match status" value="1"/>
</dbReference>
<dbReference type="GO" id="GO:0046872">
    <property type="term" value="F:metal ion binding"/>
    <property type="evidence" value="ECO:0007669"/>
    <property type="project" value="UniProtKB-KW"/>
</dbReference>
<dbReference type="CDD" id="cd09641">
    <property type="entry name" value="Cas3''_I"/>
    <property type="match status" value="1"/>
</dbReference>
<accession>A0A0B7P1P5</accession>
<feature type="domain" description="Helicase ATP-binding" evidence="11">
    <location>
        <begin position="314"/>
        <end position="517"/>
    </location>
</feature>
<gene>
    <name evidence="13" type="primary">cas3</name>
    <name evidence="13" type="ORF">PFCIRM138_06885</name>
</gene>
<dbReference type="SUPFAM" id="SSF52540">
    <property type="entry name" value="P-loop containing nucleoside triphosphate hydrolases"/>
    <property type="match status" value="1"/>
</dbReference>
<dbReference type="InterPro" id="IPR006483">
    <property type="entry name" value="CRISPR-assoc_Cas3_HD"/>
</dbReference>
<evidence type="ECO:0000259" key="11">
    <source>
        <dbReference type="PROSITE" id="PS51192"/>
    </source>
</evidence>
<protein>
    <submittedName>
        <fullName evidence="13">CRISPR-associated helicase Cas3</fullName>
    </submittedName>
</protein>
<dbReference type="NCBIfam" id="TIGR01587">
    <property type="entry name" value="cas3_core"/>
    <property type="match status" value="1"/>
</dbReference>
<dbReference type="Pfam" id="PF00270">
    <property type="entry name" value="DEAD"/>
    <property type="match status" value="1"/>
</dbReference>
<evidence type="ECO:0000256" key="4">
    <source>
        <dbReference type="ARBA" id="ARBA00022723"/>
    </source>
</evidence>
<dbReference type="AlphaFoldDB" id="A0A0B7P1P5"/>
<dbReference type="Pfam" id="PF18019">
    <property type="entry name" value="Cas3_HD"/>
    <property type="match status" value="1"/>
</dbReference>
<dbReference type="Pfam" id="PF22590">
    <property type="entry name" value="Cas3-like_C_2"/>
    <property type="match status" value="1"/>
</dbReference>
<evidence type="ECO:0000256" key="9">
    <source>
        <dbReference type="ARBA" id="ARBA00023118"/>
    </source>
</evidence>
<dbReference type="InterPro" id="IPR014001">
    <property type="entry name" value="Helicase_ATP-bd"/>
</dbReference>
<dbReference type="SMART" id="SM00487">
    <property type="entry name" value="DEXDc"/>
    <property type="match status" value="1"/>
</dbReference>
<dbReference type="InterPro" id="IPR038257">
    <property type="entry name" value="CRISPR-assoc_Cas3_HD_sf"/>
</dbReference>
<feature type="compositionally biased region" description="Basic and acidic residues" evidence="10">
    <location>
        <begin position="808"/>
        <end position="820"/>
    </location>
</feature>
<evidence type="ECO:0000259" key="12">
    <source>
        <dbReference type="PROSITE" id="PS51643"/>
    </source>
</evidence>
<keyword evidence="9" id="KW-0051">Antiviral defense</keyword>
<dbReference type="GO" id="GO:0051607">
    <property type="term" value="P:defense response to virus"/>
    <property type="evidence" value="ECO:0007669"/>
    <property type="project" value="UniProtKB-KW"/>
</dbReference>
<evidence type="ECO:0000256" key="7">
    <source>
        <dbReference type="ARBA" id="ARBA00022806"/>
    </source>
</evidence>
<dbReference type="InterPro" id="IPR027417">
    <property type="entry name" value="P-loop_NTPase"/>
</dbReference>
<keyword evidence="4" id="KW-0479">Metal-binding</keyword>
<evidence type="ECO:0000256" key="10">
    <source>
        <dbReference type="SAM" id="MobiDB-lite"/>
    </source>
</evidence>
<dbReference type="SMART" id="SM00490">
    <property type="entry name" value="HELICc"/>
    <property type="match status" value="1"/>
</dbReference>
<organism evidence="13">
    <name type="scientific">Propionibacterium freudenreichii subsp. freudenreichii</name>
    <dbReference type="NCBI Taxonomy" id="66712"/>
    <lineage>
        <taxon>Bacteria</taxon>
        <taxon>Bacillati</taxon>
        <taxon>Actinomycetota</taxon>
        <taxon>Actinomycetes</taxon>
        <taxon>Propionibacteriales</taxon>
        <taxon>Propionibacteriaceae</taxon>
        <taxon>Propionibacterium</taxon>
    </lineage>
</organism>
<name>A0A0B7P1P5_PROFF</name>
<keyword evidence="5" id="KW-0547">Nucleotide-binding</keyword>
<dbReference type="PANTHER" id="PTHR47963">
    <property type="entry name" value="DEAD-BOX ATP-DEPENDENT RNA HELICASE 47, MITOCHONDRIAL"/>
    <property type="match status" value="1"/>
</dbReference>
<dbReference type="GO" id="GO:0003724">
    <property type="term" value="F:RNA helicase activity"/>
    <property type="evidence" value="ECO:0007669"/>
    <property type="project" value="TreeGrafter"/>
</dbReference>
<feature type="compositionally biased region" description="Polar residues" evidence="10">
    <location>
        <begin position="793"/>
        <end position="807"/>
    </location>
</feature>
<evidence type="ECO:0000256" key="3">
    <source>
        <dbReference type="ARBA" id="ARBA00022722"/>
    </source>
</evidence>
<feature type="region of interest" description="Disordered" evidence="10">
    <location>
        <begin position="786"/>
        <end position="820"/>
    </location>
</feature>
<dbReference type="Gene3D" id="3.40.50.300">
    <property type="entry name" value="P-loop containing nucleotide triphosphate hydrolases"/>
    <property type="match status" value="2"/>
</dbReference>
<dbReference type="PANTHER" id="PTHR47963:SF9">
    <property type="entry name" value="CRISPR-ASSOCIATED ENDONUCLEASE_HELICASE CAS3"/>
    <property type="match status" value="1"/>
</dbReference>
<dbReference type="PROSITE" id="PS51643">
    <property type="entry name" value="HD_CAS3"/>
    <property type="match status" value="1"/>
</dbReference>
<dbReference type="InterPro" id="IPR011545">
    <property type="entry name" value="DEAD/DEAH_box_helicase_dom"/>
</dbReference>
<dbReference type="InterPro" id="IPR054712">
    <property type="entry name" value="Cas3-like_dom"/>
</dbReference>
<evidence type="ECO:0000256" key="1">
    <source>
        <dbReference type="ARBA" id="ARBA00006847"/>
    </source>
</evidence>
<keyword evidence="7" id="KW-0347">Helicase</keyword>
<keyword evidence="8" id="KW-0067">ATP-binding</keyword>
<evidence type="ECO:0000256" key="2">
    <source>
        <dbReference type="ARBA" id="ARBA00009046"/>
    </source>
</evidence>
<keyword evidence="3" id="KW-0540">Nuclease</keyword>
<dbReference type="Pfam" id="PF18395">
    <property type="entry name" value="Cas3_C"/>
    <property type="match status" value="1"/>
</dbReference>
<feature type="domain" description="HD Cas3-type" evidence="12">
    <location>
        <begin position="40"/>
        <end position="246"/>
    </location>
</feature>
<proteinExistence type="inferred from homology"/>